<dbReference type="EMBL" id="PDCK01000042">
    <property type="protein sequence ID" value="PRQ41085.1"/>
    <property type="molecule type" value="Genomic_DNA"/>
</dbReference>
<dbReference type="STRING" id="74649.A0A2P6R3Q7"/>
<accession>A0A2P6R3Q7</accession>
<dbReference type="PANTHER" id="PTHR34780:SF2">
    <property type="entry name" value="GENOME ASSEMBLY, CHROMOSOME: A02"/>
    <property type="match status" value="1"/>
</dbReference>
<dbReference type="OrthoDB" id="1879501at2759"/>
<dbReference type="Proteomes" id="UP000238479">
    <property type="component" value="Chromosome 4"/>
</dbReference>
<dbReference type="OMA" id="EHKNISI"/>
<gene>
    <name evidence="1" type="ORF">RchiOBHm_Chr4g0443131</name>
</gene>
<proteinExistence type="predicted"/>
<reference evidence="1 2" key="1">
    <citation type="journal article" date="2018" name="Nat. Genet.">
        <title>The Rosa genome provides new insights in the design of modern roses.</title>
        <authorList>
            <person name="Bendahmane M."/>
        </authorList>
    </citation>
    <scope>NUCLEOTIDE SEQUENCE [LARGE SCALE GENOMIC DNA]</scope>
    <source>
        <strain evidence="2">cv. Old Blush</strain>
    </source>
</reference>
<dbReference type="AlphaFoldDB" id="A0A2P6R3Q7"/>
<dbReference type="PANTHER" id="PTHR34780">
    <property type="entry name" value="OS08G0427800 PROTEIN"/>
    <property type="match status" value="1"/>
</dbReference>
<keyword evidence="2" id="KW-1185">Reference proteome</keyword>
<protein>
    <submittedName>
        <fullName evidence="1">Uncharacterized protein</fullName>
    </submittedName>
</protein>
<dbReference type="Gramene" id="PRQ41085">
    <property type="protein sequence ID" value="PRQ41085"/>
    <property type="gene ID" value="RchiOBHm_Chr4g0443131"/>
</dbReference>
<sequence>MEHKNISINNNMEGKEGYNVVPVHMQVMRIKQEFEKIKHPSLSMEPPAEMRRLLLREINGQRSRSPLGLAAV</sequence>
<evidence type="ECO:0000313" key="1">
    <source>
        <dbReference type="EMBL" id="PRQ41085.1"/>
    </source>
</evidence>
<organism evidence="1 2">
    <name type="scientific">Rosa chinensis</name>
    <name type="common">China rose</name>
    <dbReference type="NCBI Taxonomy" id="74649"/>
    <lineage>
        <taxon>Eukaryota</taxon>
        <taxon>Viridiplantae</taxon>
        <taxon>Streptophyta</taxon>
        <taxon>Embryophyta</taxon>
        <taxon>Tracheophyta</taxon>
        <taxon>Spermatophyta</taxon>
        <taxon>Magnoliopsida</taxon>
        <taxon>eudicotyledons</taxon>
        <taxon>Gunneridae</taxon>
        <taxon>Pentapetalae</taxon>
        <taxon>rosids</taxon>
        <taxon>fabids</taxon>
        <taxon>Rosales</taxon>
        <taxon>Rosaceae</taxon>
        <taxon>Rosoideae</taxon>
        <taxon>Rosoideae incertae sedis</taxon>
        <taxon>Rosa</taxon>
    </lineage>
</organism>
<name>A0A2P6R3Q7_ROSCH</name>
<evidence type="ECO:0000313" key="2">
    <source>
        <dbReference type="Proteomes" id="UP000238479"/>
    </source>
</evidence>
<comment type="caution">
    <text evidence="1">The sequence shown here is derived from an EMBL/GenBank/DDBJ whole genome shotgun (WGS) entry which is preliminary data.</text>
</comment>